<dbReference type="InterPro" id="IPR036794">
    <property type="entry name" value="ATP_F1_dsu/esu_C_sf"/>
</dbReference>
<name>A0A0G0JFK2_9BACT</name>
<sequence length="135" mass="14638">MSQINLKVVTPERLVFEDIVDMVTVPAPDGPLGILPHHISLMSKVSPGELQIKKGGKENFLAVGEGIVQVAGSEVIVMTDLAKTHEEIDEAAVEEAKKRAQEALTQILSDEEYATTLAALDKSLAQLKVKRRRGP</sequence>
<evidence type="ECO:0000259" key="11">
    <source>
        <dbReference type="Pfam" id="PF02823"/>
    </source>
</evidence>
<dbReference type="Gene3D" id="1.20.5.440">
    <property type="entry name" value="ATP synthase delta/epsilon subunit, C-terminal domain"/>
    <property type="match status" value="1"/>
</dbReference>
<evidence type="ECO:0000256" key="4">
    <source>
        <dbReference type="ARBA" id="ARBA00023065"/>
    </source>
</evidence>
<dbReference type="InterPro" id="IPR001469">
    <property type="entry name" value="ATP_synth_F1_dsu/esu"/>
</dbReference>
<evidence type="ECO:0000313" key="12">
    <source>
        <dbReference type="EMBL" id="KKQ66453.1"/>
    </source>
</evidence>
<dbReference type="Gene3D" id="2.60.15.10">
    <property type="entry name" value="F0F1 ATP synthase delta/epsilon subunit, N-terminal"/>
    <property type="match status" value="1"/>
</dbReference>
<dbReference type="NCBIfam" id="TIGR01216">
    <property type="entry name" value="ATP_synt_epsi"/>
    <property type="match status" value="1"/>
</dbReference>
<evidence type="ECO:0000256" key="2">
    <source>
        <dbReference type="ARBA" id="ARBA00005712"/>
    </source>
</evidence>
<evidence type="ECO:0000256" key="6">
    <source>
        <dbReference type="ARBA" id="ARBA00023196"/>
    </source>
</evidence>
<dbReference type="InterPro" id="IPR020546">
    <property type="entry name" value="ATP_synth_F1_dsu/esu_N"/>
</dbReference>
<comment type="subunit">
    <text evidence="8 9">F-type ATPases have 2 components, CF(1) - the catalytic core - and CF(0) - the membrane proton channel. CF(1) has five subunits: alpha(3), beta(3), gamma(1), delta(1), epsilon(1). CF(0) has three main subunits: a, b and c.</text>
</comment>
<accession>A0A0G0JFK2</accession>
<reference evidence="12 13" key="1">
    <citation type="journal article" date="2015" name="Nature">
        <title>rRNA introns, odd ribosomes, and small enigmatic genomes across a large radiation of phyla.</title>
        <authorList>
            <person name="Brown C.T."/>
            <person name="Hug L.A."/>
            <person name="Thomas B.C."/>
            <person name="Sharon I."/>
            <person name="Castelle C.J."/>
            <person name="Singh A."/>
            <person name="Wilkins M.J."/>
            <person name="Williams K.H."/>
            <person name="Banfield J.F."/>
        </authorList>
    </citation>
    <scope>NUCLEOTIDE SEQUENCE [LARGE SCALE GENOMIC DNA]</scope>
</reference>
<dbReference type="GO" id="GO:0005524">
    <property type="term" value="F:ATP binding"/>
    <property type="evidence" value="ECO:0007669"/>
    <property type="project" value="UniProtKB-UniRule"/>
</dbReference>
<dbReference type="PANTHER" id="PTHR13822">
    <property type="entry name" value="ATP SYNTHASE DELTA/EPSILON CHAIN"/>
    <property type="match status" value="1"/>
</dbReference>
<organism evidence="12 13">
    <name type="scientific">Candidatus Daviesbacteria bacterium GW2011_GWA2_38_24</name>
    <dbReference type="NCBI Taxonomy" id="1618422"/>
    <lineage>
        <taxon>Bacteria</taxon>
        <taxon>Candidatus Daviesiibacteriota</taxon>
    </lineage>
</organism>
<feature type="domain" description="ATP synthase F1 complex delta/epsilon subunit N-terminal" evidence="11">
    <location>
        <begin position="5"/>
        <end position="81"/>
    </location>
</feature>
<evidence type="ECO:0000256" key="8">
    <source>
        <dbReference type="HAMAP-Rule" id="MF_00530"/>
    </source>
</evidence>
<keyword evidence="4 8" id="KW-0406">Ion transport</keyword>
<dbReference type="SUPFAM" id="SSF46604">
    <property type="entry name" value="Epsilon subunit of F1F0-ATP synthase C-terminal domain"/>
    <property type="match status" value="1"/>
</dbReference>
<dbReference type="SUPFAM" id="SSF51344">
    <property type="entry name" value="Epsilon subunit of F1F0-ATP synthase N-terminal domain"/>
    <property type="match status" value="1"/>
</dbReference>
<evidence type="ECO:0000256" key="7">
    <source>
        <dbReference type="ARBA" id="ARBA00023310"/>
    </source>
</evidence>
<comment type="subcellular location">
    <subcellularLocation>
        <location evidence="1 8">Cell membrane</location>
        <topology evidence="1 8">Peripheral membrane protein</topology>
    </subcellularLocation>
</comment>
<dbReference type="Pfam" id="PF02823">
    <property type="entry name" value="ATP-synt_DE_N"/>
    <property type="match status" value="1"/>
</dbReference>
<dbReference type="InterPro" id="IPR036771">
    <property type="entry name" value="ATPsynth_dsu/esu_N"/>
</dbReference>
<evidence type="ECO:0000256" key="3">
    <source>
        <dbReference type="ARBA" id="ARBA00022448"/>
    </source>
</evidence>
<keyword evidence="8" id="KW-1003">Cell membrane</keyword>
<comment type="function">
    <text evidence="8">Produces ATP from ADP in the presence of a proton gradient across the membrane.</text>
</comment>
<keyword evidence="5 8" id="KW-0472">Membrane</keyword>
<feature type="domain" description="ATP synthase epsilon subunit C-terminal" evidence="10">
    <location>
        <begin position="86"/>
        <end position="129"/>
    </location>
</feature>
<dbReference type="GO" id="GO:0046933">
    <property type="term" value="F:proton-transporting ATP synthase activity, rotational mechanism"/>
    <property type="evidence" value="ECO:0007669"/>
    <property type="project" value="UniProtKB-UniRule"/>
</dbReference>
<dbReference type="CDD" id="cd12152">
    <property type="entry name" value="F1-ATPase_delta"/>
    <property type="match status" value="1"/>
</dbReference>
<gene>
    <name evidence="8" type="primary">atpC</name>
    <name evidence="12" type="ORF">US86_C0005G0064</name>
</gene>
<evidence type="ECO:0000313" key="13">
    <source>
        <dbReference type="Proteomes" id="UP000034235"/>
    </source>
</evidence>
<evidence type="ECO:0000256" key="1">
    <source>
        <dbReference type="ARBA" id="ARBA00004202"/>
    </source>
</evidence>
<evidence type="ECO:0000256" key="9">
    <source>
        <dbReference type="RuleBase" id="RU003656"/>
    </source>
</evidence>
<dbReference type="GO" id="GO:0045259">
    <property type="term" value="C:proton-transporting ATP synthase complex"/>
    <property type="evidence" value="ECO:0007669"/>
    <property type="project" value="UniProtKB-KW"/>
</dbReference>
<keyword evidence="3 8" id="KW-0813">Transport</keyword>
<keyword evidence="6 8" id="KW-0139">CF(1)</keyword>
<dbReference type="AlphaFoldDB" id="A0A0G0JFK2"/>
<dbReference type="PANTHER" id="PTHR13822:SF10">
    <property type="entry name" value="ATP SYNTHASE EPSILON CHAIN, CHLOROPLASTIC"/>
    <property type="match status" value="1"/>
</dbReference>
<dbReference type="Pfam" id="PF00401">
    <property type="entry name" value="ATP-synt_DE"/>
    <property type="match status" value="1"/>
</dbReference>
<evidence type="ECO:0000256" key="5">
    <source>
        <dbReference type="ARBA" id="ARBA00023136"/>
    </source>
</evidence>
<keyword evidence="7 8" id="KW-0066">ATP synthesis</keyword>
<dbReference type="GO" id="GO:0005886">
    <property type="term" value="C:plasma membrane"/>
    <property type="evidence" value="ECO:0007669"/>
    <property type="project" value="UniProtKB-SubCell"/>
</dbReference>
<comment type="caution">
    <text evidence="12">The sequence shown here is derived from an EMBL/GenBank/DDBJ whole genome shotgun (WGS) entry which is preliminary data.</text>
</comment>
<keyword evidence="8" id="KW-0375">Hydrogen ion transport</keyword>
<dbReference type="Proteomes" id="UP000034235">
    <property type="component" value="Unassembled WGS sequence"/>
</dbReference>
<dbReference type="HAMAP" id="MF_00530">
    <property type="entry name" value="ATP_synth_epsil_bac"/>
    <property type="match status" value="1"/>
</dbReference>
<proteinExistence type="inferred from homology"/>
<dbReference type="EMBL" id="LBUP01000005">
    <property type="protein sequence ID" value="KKQ66453.1"/>
    <property type="molecule type" value="Genomic_DNA"/>
</dbReference>
<comment type="similarity">
    <text evidence="2 8 9">Belongs to the ATPase epsilon chain family.</text>
</comment>
<dbReference type="InterPro" id="IPR020547">
    <property type="entry name" value="ATP_synth_F1_esu_C"/>
</dbReference>
<evidence type="ECO:0000259" key="10">
    <source>
        <dbReference type="Pfam" id="PF00401"/>
    </source>
</evidence>
<protein>
    <recommendedName>
        <fullName evidence="8">ATP synthase epsilon chain</fullName>
    </recommendedName>
    <alternativeName>
        <fullName evidence="8">ATP synthase F1 sector epsilon subunit</fullName>
    </alternativeName>
    <alternativeName>
        <fullName evidence="8">F-ATPase epsilon subunit</fullName>
    </alternativeName>
</protein>